<dbReference type="STRING" id="106004.A0A1Y2DDA3"/>
<dbReference type="InParanoid" id="A0A1Y2DDA3"/>
<comment type="caution">
    <text evidence="7">The sequence shown here is derived from an EMBL/GenBank/DDBJ whole genome shotgun (WGS) entry which is preliminary data.</text>
</comment>
<dbReference type="SUPFAM" id="SSF90229">
    <property type="entry name" value="CCCH zinc finger"/>
    <property type="match status" value="1"/>
</dbReference>
<evidence type="ECO:0000259" key="6">
    <source>
        <dbReference type="PROSITE" id="PS50103"/>
    </source>
</evidence>
<dbReference type="SMART" id="SM00356">
    <property type="entry name" value="ZnF_C3H1"/>
    <property type="match status" value="2"/>
</dbReference>
<evidence type="ECO:0000313" key="7">
    <source>
        <dbReference type="EMBL" id="ORY57096.1"/>
    </source>
</evidence>
<keyword evidence="1 4" id="KW-0479">Metal-binding</keyword>
<dbReference type="PROSITE" id="PS50103">
    <property type="entry name" value="ZF_C3H1"/>
    <property type="match status" value="1"/>
</dbReference>
<dbReference type="OrthoDB" id="278280at2759"/>
<dbReference type="Gene3D" id="4.10.1000.10">
    <property type="entry name" value="Zinc finger, CCCH-type"/>
    <property type="match status" value="1"/>
</dbReference>
<protein>
    <recommendedName>
        <fullName evidence="6">C3H1-type domain-containing protein</fullName>
    </recommendedName>
</protein>
<feature type="compositionally biased region" description="Basic and acidic residues" evidence="5">
    <location>
        <begin position="350"/>
        <end position="370"/>
    </location>
</feature>
<dbReference type="GO" id="GO:0002181">
    <property type="term" value="P:cytoplasmic translation"/>
    <property type="evidence" value="ECO:0007669"/>
    <property type="project" value="TreeGrafter"/>
</dbReference>
<evidence type="ECO:0000256" key="2">
    <source>
        <dbReference type="ARBA" id="ARBA00022771"/>
    </source>
</evidence>
<evidence type="ECO:0000256" key="3">
    <source>
        <dbReference type="ARBA" id="ARBA00022833"/>
    </source>
</evidence>
<keyword evidence="8" id="KW-1185">Reference proteome</keyword>
<dbReference type="Gene3D" id="6.20.400.10">
    <property type="match status" value="1"/>
</dbReference>
<dbReference type="InterPro" id="IPR032378">
    <property type="entry name" value="ZC3H15/TMA46_C"/>
</dbReference>
<dbReference type="AlphaFoldDB" id="A0A1Y2DDA3"/>
<dbReference type="GO" id="GO:0005829">
    <property type="term" value="C:cytosol"/>
    <property type="evidence" value="ECO:0007669"/>
    <property type="project" value="TreeGrafter"/>
</dbReference>
<evidence type="ECO:0000256" key="5">
    <source>
        <dbReference type="SAM" id="MobiDB-lite"/>
    </source>
</evidence>
<dbReference type="Pfam" id="PF16543">
    <property type="entry name" value="DFRP_C"/>
    <property type="match status" value="1"/>
</dbReference>
<organism evidence="7 8">
    <name type="scientific">Leucosporidium creatinivorum</name>
    <dbReference type="NCBI Taxonomy" id="106004"/>
    <lineage>
        <taxon>Eukaryota</taxon>
        <taxon>Fungi</taxon>
        <taxon>Dikarya</taxon>
        <taxon>Basidiomycota</taxon>
        <taxon>Pucciniomycotina</taxon>
        <taxon>Microbotryomycetes</taxon>
        <taxon>Leucosporidiales</taxon>
        <taxon>Leucosporidium</taxon>
    </lineage>
</organism>
<dbReference type="GO" id="GO:0003729">
    <property type="term" value="F:mRNA binding"/>
    <property type="evidence" value="ECO:0007669"/>
    <property type="project" value="TreeGrafter"/>
</dbReference>
<accession>A0A1Y2DDA3</accession>
<feature type="domain" description="C3H1-type" evidence="6">
    <location>
        <begin position="95"/>
        <end position="122"/>
    </location>
</feature>
<evidence type="ECO:0000256" key="4">
    <source>
        <dbReference type="PROSITE-ProRule" id="PRU00723"/>
    </source>
</evidence>
<sequence>MPPKKGNKDQGPAKIKPDLTFGLKNKNKSSKVQAHVKELQSQAAMRGKGQAEKDKQKEKDALAARKAAEQRKKDEVAALYTPIDIVQPKVPFGVDPKTILCAFHKAGRCQKGNKCKYSHDLNQDRKQTKASIYADQRDEKDADTMDKWTDEKLQQVVNKKGNPLATTDIVCKHFIDAVEGGTYGWFWECPGGGDTCKYRHALPPGFVLKSQRKKEEEDAKKKEITLEEFLEVERHKLDQSKLTPLTKESFALWKKTRQNKKDAEADALKAAKTSQFAMGKNNGMSGRDLFTFDSSLGVDSGDEDDGEDDWDLQLLRIRTEKEEREREIERIRQLDRHYGGLSLDEAAGEDAPREGKEAEAKEESKEAEAS</sequence>
<dbReference type="InterPro" id="IPR036855">
    <property type="entry name" value="Znf_CCCH_sf"/>
</dbReference>
<dbReference type="FunCoup" id="A0A1Y2DDA3">
    <property type="interactions" value="952"/>
</dbReference>
<dbReference type="Proteomes" id="UP000193467">
    <property type="component" value="Unassembled WGS sequence"/>
</dbReference>
<dbReference type="PANTHER" id="PTHR12681:SF0">
    <property type="entry name" value="ZINC FINGER CCCH DOMAIN-CONTAINING PROTEIN 15"/>
    <property type="match status" value="1"/>
</dbReference>
<proteinExistence type="predicted"/>
<evidence type="ECO:0000313" key="8">
    <source>
        <dbReference type="Proteomes" id="UP000193467"/>
    </source>
</evidence>
<feature type="compositionally biased region" description="Basic and acidic residues" evidence="5">
    <location>
        <begin position="49"/>
        <end position="73"/>
    </location>
</feature>
<dbReference type="EMBL" id="MCGR01000083">
    <property type="protein sequence ID" value="ORY57096.1"/>
    <property type="molecule type" value="Genomic_DNA"/>
</dbReference>
<feature type="region of interest" description="Disordered" evidence="5">
    <location>
        <begin position="339"/>
        <end position="370"/>
    </location>
</feature>
<name>A0A1Y2DDA3_9BASI</name>
<dbReference type="InterPro" id="IPR000571">
    <property type="entry name" value="Znf_CCCH"/>
</dbReference>
<dbReference type="GO" id="GO:0008270">
    <property type="term" value="F:zinc ion binding"/>
    <property type="evidence" value="ECO:0007669"/>
    <property type="project" value="UniProtKB-KW"/>
</dbReference>
<evidence type="ECO:0000256" key="1">
    <source>
        <dbReference type="ARBA" id="ARBA00022723"/>
    </source>
</evidence>
<dbReference type="PANTHER" id="PTHR12681">
    <property type="entry name" value="ZINC FINGER-CONTAINING PROTEIN P48ZNF"/>
    <property type="match status" value="1"/>
</dbReference>
<keyword evidence="3 4" id="KW-0862">Zinc</keyword>
<reference evidence="7 8" key="1">
    <citation type="submission" date="2016-07" db="EMBL/GenBank/DDBJ databases">
        <title>Pervasive Adenine N6-methylation of Active Genes in Fungi.</title>
        <authorList>
            <consortium name="DOE Joint Genome Institute"/>
            <person name="Mondo S.J."/>
            <person name="Dannebaum R.O."/>
            <person name="Kuo R.C."/>
            <person name="Labutti K."/>
            <person name="Haridas S."/>
            <person name="Kuo A."/>
            <person name="Salamov A."/>
            <person name="Ahrendt S.R."/>
            <person name="Lipzen A."/>
            <person name="Sullivan W."/>
            <person name="Andreopoulos W.B."/>
            <person name="Clum A."/>
            <person name="Lindquist E."/>
            <person name="Daum C."/>
            <person name="Ramamoorthy G.K."/>
            <person name="Gryganskyi A."/>
            <person name="Culley D."/>
            <person name="Magnuson J.K."/>
            <person name="James T.Y."/>
            <person name="O'Malley M.A."/>
            <person name="Stajich J.E."/>
            <person name="Spatafora J.W."/>
            <person name="Visel A."/>
            <person name="Grigoriev I.V."/>
        </authorList>
    </citation>
    <scope>NUCLEOTIDE SEQUENCE [LARGE SCALE GENOMIC DNA]</scope>
    <source>
        <strain evidence="7 8">62-1032</strain>
    </source>
</reference>
<keyword evidence="2 4" id="KW-0863">Zinc-finger</keyword>
<gene>
    <name evidence="7" type="ORF">BCR35DRAFT_309681</name>
</gene>
<dbReference type="Pfam" id="PF00642">
    <property type="entry name" value="zf-CCCH"/>
    <property type="match status" value="1"/>
</dbReference>
<feature type="region of interest" description="Disordered" evidence="5">
    <location>
        <begin position="1"/>
        <end position="73"/>
    </location>
</feature>
<feature type="zinc finger region" description="C3H1-type" evidence="4">
    <location>
        <begin position="95"/>
        <end position="122"/>
    </location>
</feature>